<evidence type="ECO:0000313" key="2">
    <source>
        <dbReference type="EMBL" id="KRN22408.1"/>
    </source>
</evidence>
<dbReference type="Gene3D" id="2.60.300.12">
    <property type="entry name" value="HesB-like domain"/>
    <property type="match status" value="1"/>
</dbReference>
<dbReference type="InterPro" id="IPR035903">
    <property type="entry name" value="HesB-like_dom_sf"/>
</dbReference>
<keyword evidence="3" id="KW-1185">Reference proteome</keyword>
<sequence length="123" mass="13407">MISMTTIMIEPAVQERLKQHMNPGDHLILDFDDGVGRYSKVGVCSLDVSFRLLIVADDTLDSVYDTTLDSPLGKIWIKGYAANFVDEVPKLSLNKFGLIALTTATGTVDSNVAVLDHPQVVAE</sequence>
<dbReference type="EMBL" id="AYZM01000096">
    <property type="protein sequence ID" value="KRN22408.1"/>
    <property type="molecule type" value="Genomic_DNA"/>
</dbReference>
<dbReference type="Proteomes" id="UP000051442">
    <property type="component" value="Unassembled WGS sequence"/>
</dbReference>
<protein>
    <recommendedName>
        <fullName evidence="1">Core domain-containing protein</fullName>
    </recommendedName>
</protein>
<dbReference type="SUPFAM" id="SSF89360">
    <property type="entry name" value="HesB-like domain"/>
    <property type="match status" value="1"/>
</dbReference>
<evidence type="ECO:0000259" key="1">
    <source>
        <dbReference type="Pfam" id="PF01521"/>
    </source>
</evidence>
<proteinExistence type="predicted"/>
<feature type="domain" description="Core" evidence="1">
    <location>
        <begin position="7"/>
        <end position="115"/>
    </location>
</feature>
<name>A0A0R2F1J5_9LACO</name>
<gene>
    <name evidence="2" type="ORF">FD14_GL000827</name>
</gene>
<dbReference type="Pfam" id="PF01521">
    <property type="entry name" value="Fe-S_biosyn"/>
    <property type="match status" value="1"/>
</dbReference>
<evidence type="ECO:0000313" key="3">
    <source>
        <dbReference type="Proteomes" id="UP000051442"/>
    </source>
</evidence>
<dbReference type="InterPro" id="IPR000361">
    <property type="entry name" value="ATAP_core_dom"/>
</dbReference>
<organism evidence="2 3">
    <name type="scientific">Secundilactobacillus similis DSM 23365 = JCM 2765</name>
    <dbReference type="NCBI Taxonomy" id="1423804"/>
    <lineage>
        <taxon>Bacteria</taxon>
        <taxon>Bacillati</taxon>
        <taxon>Bacillota</taxon>
        <taxon>Bacilli</taxon>
        <taxon>Lactobacillales</taxon>
        <taxon>Lactobacillaceae</taxon>
        <taxon>Secundilactobacillus</taxon>
    </lineage>
</organism>
<dbReference type="OrthoDB" id="2361502at2"/>
<reference evidence="2 3" key="1">
    <citation type="journal article" date="2015" name="Genome Announc.">
        <title>Expanding the biotechnology potential of lactobacilli through comparative genomics of 213 strains and associated genera.</title>
        <authorList>
            <person name="Sun Z."/>
            <person name="Harris H.M."/>
            <person name="McCann A."/>
            <person name="Guo C."/>
            <person name="Argimon S."/>
            <person name="Zhang W."/>
            <person name="Yang X."/>
            <person name="Jeffery I.B."/>
            <person name="Cooney J.C."/>
            <person name="Kagawa T.F."/>
            <person name="Liu W."/>
            <person name="Song Y."/>
            <person name="Salvetti E."/>
            <person name="Wrobel A."/>
            <person name="Rasinkangas P."/>
            <person name="Parkhill J."/>
            <person name="Rea M.C."/>
            <person name="O'Sullivan O."/>
            <person name="Ritari J."/>
            <person name="Douillard F.P."/>
            <person name="Paul Ross R."/>
            <person name="Yang R."/>
            <person name="Briner A.E."/>
            <person name="Felis G.E."/>
            <person name="de Vos W.M."/>
            <person name="Barrangou R."/>
            <person name="Klaenhammer T.R."/>
            <person name="Caufield P.W."/>
            <person name="Cui Y."/>
            <person name="Zhang H."/>
            <person name="O'Toole P.W."/>
        </authorList>
    </citation>
    <scope>NUCLEOTIDE SEQUENCE [LARGE SCALE GENOMIC DNA]</scope>
    <source>
        <strain evidence="2 3">DSM 23365</strain>
    </source>
</reference>
<accession>A0A0R2F1J5</accession>
<comment type="caution">
    <text evidence="2">The sequence shown here is derived from an EMBL/GenBank/DDBJ whole genome shotgun (WGS) entry which is preliminary data.</text>
</comment>
<dbReference type="PATRIC" id="fig|1423804.4.peg.886"/>
<dbReference type="AlphaFoldDB" id="A0A0R2F1J5"/>
<dbReference type="STRING" id="1423804.FD14_GL000827"/>